<reference evidence="3" key="2">
    <citation type="submission" date="2013-12" db="EMBL/GenBank/DDBJ databases">
        <authorList>
            <person name="Yu Y."/>
            <person name="Lee S."/>
            <person name="de Baynast K."/>
            <person name="Wissotski M."/>
            <person name="Liu L."/>
            <person name="Talag J."/>
            <person name="Goicoechea J."/>
            <person name="Angelova A."/>
            <person name="Jetty R."/>
            <person name="Kudrna D."/>
            <person name="Golser W."/>
            <person name="Rivera L."/>
            <person name="Zhang J."/>
            <person name="Wing R."/>
        </authorList>
    </citation>
    <scope>NUCLEOTIDE SEQUENCE</scope>
</reference>
<dbReference type="AlphaFoldDB" id="A0A0D9W311"/>
<proteinExistence type="predicted"/>
<reference evidence="2" key="3">
    <citation type="submission" date="2015-04" db="UniProtKB">
        <authorList>
            <consortium name="EnsemblPlants"/>
        </authorList>
    </citation>
    <scope>IDENTIFICATION</scope>
</reference>
<organism evidence="2 3">
    <name type="scientific">Leersia perrieri</name>
    <dbReference type="NCBI Taxonomy" id="77586"/>
    <lineage>
        <taxon>Eukaryota</taxon>
        <taxon>Viridiplantae</taxon>
        <taxon>Streptophyta</taxon>
        <taxon>Embryophyta</taxon>
        <taxon>Tracheophyta</taxon>
        <taxon>Spermatophyta</taxon>
        <taxon>Magnoliopsida</taxon>
        <taxon>Liliopsida</taxon>
        <taxon>Poales</taxon>
        <taxon>Poaceae</taxon>
        <taxon>BOP clade</taxon>
        <taxon>Oryzoideae</taxon>
        <taxon>Oryzeae</taxon>
        <taxon>Oryzinae</taxon>
        <taxon>Leersia</taxon>
    </lineage>
</organism>
<accession>A0A0D9W311</accession>
<dbReference type="Proteomes" id="UP000032180">
    <property type="component" value="Chromosome 4"/>
</dbReference>
<feature type="region of interest" description="Disordered" evidence="1">
    <location>
        <begin position="1"/>
        <end position="38"/>
    </location>
</feature>
<sequence length="163" mass="18299">MDPEVVNSLRALSGPPSMAFKSQDSARGSFLTSDGSSSSDYVKNLLKDSHADRPSLDVAKQSEHIRVGSGDHELERRWYGILKSYRSGSRQLDIRYCYIWRLDRKTRINPQRMSNCRSVRDKELVEGEFQKLTRKECQKQSAVTALPLGCGKGSAEGMSNPDV</sequence>
<dbReference type="Gramene" id="LPERR04G03840.1">
    <property type="protein sequence ID" value="LPERR04G03840.1"/>
    <property type="gene ID" value="LPERR04G03840"/>
</dbReference>
<evidence type="ECO:0000256" key="1">
    <source>
        <dbReference type="SAM" id="MobiDB-lite"/>
    </source>
</evidence>
<dbReference type="HOGENOM" id="CLU_1629453_0_0_1"/>
<feature type="compositionally biased region" description="Polar residues" evidence="1">
    <location>
        <begin position="20"/>
        <end position="32"/>
    </location>
</feature>
<dbReference type="EnsemblPlants" id="LPERR04G03840.1">
    <property type="protein sequence ID" value="LPERR04G03840.1"/>
    <property type="gene ID" value="LPERR04G03840"/>
</dbReference>
<protein>
    <submittedName>
        <fullName evidence="2">Uncharacterized protein</fullName>
    </submittedName>
</protein>
<evidence type="ECO:0000313" key="2">
    <source>
        <dbReference type="EnsemblPlants" id="LPERR04G03840.1"/>
    </source>
</evidence>
<reference evidence="2 3" key="1">
    <citation type="submission" date="2012-08" db="EMBL/GenBank/DDBJ databases">
        <title>Oryza genome evolution.</title>
        <authorList>
            <person name="Wing R.A."/>
        </authorList>
    </citation>
    <scope>NUCLEOTIDE SEQUENCE</scope>
</reference>
<keyword evidence="3" id="KW-1185">Reference proteome</keyword>
<evidence type="ECO:0000313" key="3">
    <source>
        <dbReference type="Proteomes" id="UP000032180"/>
    </source>
</evidence>
<name>A0A0D9W311_9ORYZ</name>